<reference evidence="1 2" key="1">
    <citation type="submission" date="2018-06" db="EMBL/GenBank/DDBJ databases">
        <title>Thermoflavimicrobium daqus sp. nov., a thermophilic microbe isolated from Moutai-flavour Daqu.</title>
        <authorList>
            <person name="Wang X."/>
            <person name="Zhou H."/>
        </authorList>
    </citation>
    <scope>NUCLEOTIDE SEQUENCE [LARGE SCALE GENOMIC DNA]</scope>
    <source>
        <strain evidence="1 2">FBKL4.011</strain>
    </source>
</reference>
<dbReference type="OrthoDB" id="2989212at2"/>
<evidence type="ECO:0000313" key="2">
    <source>
        <dbReference type="Proteomes" id="UP000251213"/>
    </source>
</evidence>
<evidence type="ECO:0008006" key="3">
    <source>
        <dbReference type="Google" id="ProtNLM"/>
    </source>
</evidence>
<gene>
    <name evidence="1" type="ORF">DL897_15850</name>
</gene>
<name>A0A364K1I2_9BACL</name>
<reference evidence="1 2" key="2">
    <citation type="submission" date="2018-06" db="EMBL/GenBank/DDBJ databases">
        <authorList>
            <person name="Zhirakovskaya E."/>
        </authorList>
    </citation>
    <scope>NUCLEOTIDE SEQUENCE [LARGE SCALE GENOMIC DNA]</scope>
    <source>
        <strain evidence="1 2">FBKL4.011</strain>
    </source>
</reference>
<evidence type="ECO:0000313" key="1">
    <source>
        <dbReference type="EMBL" id="RAL21889.1"/>
    </source>
</evidence>
<organism evidence="1 2">
    <name type="scientific">Thermoflavimicrobium daqui</name>
    <dbReference type="NCBI Taxonomy" id="2137476"/>
    <lineage>
        <taxon>Bacteria</taxon>
        <taxon>Bacillati</taxon>
        <taxon>Bacillota</taxon>
        <taxon>Bacilli</taxon>
        <taxon>Bacillales</taxon>
        <taxon>Thermoactinomycetaceae</taxon>
        <taxon>Thermoflavimicrobium</taxon>
    </lineage>
</organism>
<dbReference type="EMBL" id="QJKK01000012">
    <property type="protein sequence ID" value="RAL21889.1"/>
    <property type="molecule type" value="Genomic_DNA"/>
</dbReference>
<dbReference type="InterPro" id="IPR014962">
    <property type="entry name" value="YolD"/>
</dbReference>
<dbReference type="Proteomes" id="UP000251213">
    <property type="component" value="Unassembled WGS sequence"/>
</dbReference>
<comment type="caution">
    <text evidence="1">The sequence shown here is derived from an EMBL/GenBank/DDBJ whole genome shotgun (WGS) entry which is preliminary data.</text>
</comment>
<sequence>MMYRIKPLDTNIYLYKIEESTFVSMRRMKMNLSYKESLQPHPIILSEAKDKHRIAKSTRIDYRQSTLNPEQVLQFSTKIQLAYEQERPLVVIYQMPDGDHHFAGYMGHLDQHERWIQLINGSLSKQISLAKVVHIDLY</sequence>
<proteinExistence type="predicted"/>
<accession>A0A364K1I2</accession>
<dbReference type="Pfam" id="PF08863">
    <property type="entry name" value="YolD"/>
    <property type="match status" value="1"/>
</dbReference>
<keyword evidence="2" id="KW-1185">Reference proteome</keyword>
<protein>
    <recommendedName>
        <fullName evidence="3">YolD-like protein</fullName>
    </recommendedName>
</protein>
<dbReference type="AlphaFoldDB" id="A0A364K1I2"/>